<dbReference type="InterPro" id="IPR014729">
    <property type="entry name" value="Rossmann-like_a/b/a_fold"/>
</dbReference>
<dbReference type="AlphaFoldDB" id="G5A0K0"/>
<evidence type="ECO:0000313" key="1">
    <source>
        <dbReference type="EMBL" id="EGZ10536.1"/>
    </source>
</evidence>
<dbReference type="Proteomes" id="UP000002640">
    <property type="component" value="Unassembled WGS sequence"/>
</dbReference>
<dbReference type="KEGG" id="psoj:PHYSODRAFT_317733"/>
<proteinExistence type="predicted"/>
<dbReference type="Gene3D" id="3.40.50.620">
    <property type="entry name" value="HUPs"/>
    <property type="match status" value="1"/>
</dbReference>
<dbReference type="STRING" id="1094619.G5A0K0"/>
<dbReference type="InParanoid" id="G5A0K0"/>
<name>G5A0K0_PHYSP</name>
<sequence length="319" mass="34868">MLASKVDRLLQVVAARGAQPASLPGKCLPVNNVVAFSGGVDSSLAAALVFRVFPATSAACIGRSAALSTVQLQQARQVAAHIGVPLWECRTQEAKLEGYVSNKGKSCYYCKTTLYSTLNQVAEFAWQEMQQLQMEARGEMGDEKVKPVLYNGTNADDQLDPTRVGLVAASEFDVVSPLSGLTKQEVRDVAKYLGLPNWNAAASPCLRSRLQFGVEATQQHLHRVEKAEDFVRELVRLEPQMSMRVRFLAGNKAAVELDQEALEKAMPQFDAIDAELRRLGFDAVDVRAFRSGSLSGYNPNSVVQHTPAKRAEMVEARVL</sequence>
<dbReference type="GO" id="GO:0016783">
    <property type="term" value="F:sulfurtransferase activity"/>
    <property type="evidence" value="ECO:0007669"/>
    <property type="project" value="InterPro"/>
</dbReference>
<dbReference type="SMR" id="G5A0K0"/>
<organism evidence="1 2">
    <name type="scientific">Phytophthora sojae (strain P6497)</name>
    <name type="common">Soybean stem and root rot agent</name>
    <name type="synonym">Phytophthora megasperma f. sp. glycines</name>
    <dbReference type="NCBI Taxonomy" id="1094619"/>
    <lineage>
        <taxon>Eukaryota</taxon>
        <taxon>Sar</taxon>
        <taxon>Stramenopiles</taxon>
        <taxon>Oomycota</taxon>
        <taxon>Peronosporomycetes</taxon>
        <taxon>Peronosporales</taxon>
        <taxon>Peronosporaceae</taxon>
        <taxon>Phytophthora</taxon>
    </lineage>
</organism>
<dbReference type="InterPro" id="IPR052188">
    <property type="entry name" value="Ni-pincer_cofactor_biosynth"/>
</dbReference>
<gene>
    <name evidence="1" type="ORF">PHYSODRAFT_317733</name>
</gene>
<dbReference type="RefSeq" id="XP_009533281.1">
    <property type="nucleotide sequence ID" value="XM_009534986.1"/>
</dbReference>
<keyword evidence="2" id="KW-1185">Reference proteome</keyword>
<evidence type="ECO:0008006" key="3">
    <source>
        <dbReference type="Google" id="ProtNLM"/>
    </source>
</evidence>
<dbReference type="SUPFAM" id="SSF52402">
    <property type="entry name" value="Adenine nucleotide alpha hydrolases-like"/>
    <property type="match status" value="1"/>
</dbReference>
<dbReference type="PIRSF" id="PIRSF006661">
    <property type="entry name" value="PP-lp_UCP006661"/>
    <property type="match status" value="1"/>
</dbReference>
<dbReference type="InterPro" id="IPR005232">
    <property type="entry name" value="LarE"/>
</dbReference>
<dbReference type="CDD" id="cd01990">
    <property type="entry name" value="LarE-like"/>
    <property type="match status" value="1"/>
</dbReference>
<evidence type="ECO:0000313" key="2">
    <source>
        <dbReference type="Proteomes" id="UP000002640"/>
    </source>
</evidence>
<dbReference type="EMBL" id="JH159158">
    <property type="protein sequence ID" value="EGZ10536.1"/>
    <property type="molecule type" value="Genomic_DNA"/>
</dbReference>
<protein>
    <recommendedName>
        <fullName evidence="3">Asparagine synthetase domain-containing protein</fullName>
    </recommendedName>
</protein>
<reference evidence="1 2" key="1">
    <citation type="journal article" date="2006" name="Science">
        <title>Phytophthora genome sequences uncover evolutionary origins and mechanisms of pathogenesis.</title>
        <authorList>
            <person name="Tyler B.M."/>
            <person name="Tripathy S."/>
            <person name="Zhang X."/>
            <person name="Dehal P."/>
            <person name="Jiang R.H."/>
            <person name="Aerts A."/>
            <person name="Arredondo F.D."/>
            <person name="Baxter L."/>
            <person name="Bensasson D."/>
            <person name="Beynon J.L."/>
            <person name="Chapman J."/>
            <person name="Damasceno C.M."/>
            <person name="Dorrance A.E."/>
            <person name="Dou D."/>
            <person name="Dickerman A.W."/>
            <person name="Dubchak I.L."/>
            <person name="Garbelotto M."/>
            <person name="Gijzen M."/>
            <person name="Gordon S.G."/>
            <person name="Govers F."/>
            <person name="Grunwald N.J."/>
            <person name="Huang W."/>
            <person name="Ivors K.L."/>
            <person name="Jones R.W."/>
            <person name="Kamoun S."/>
            <person name="Krampis K."/>
            <person name="Lamour K.H."/>
            <person name="Lee M.K."/>
            <person name="McDonald W.H."/>
            <person name="Medina M."/>
            <person name="Meijer H.J."/>
            <person name="Nordberg E.K."/>
            <person name="Maclean D.J."/>
            <person name="Ospina-Giraldo M.D."/>
            <person name="Morris P.F."/>
            <person name="Phuntumart V."/>
            <person name="Putnam N.H."/>
            <person name="Rash S."/>
            <person name="Rose J.K."/>
            <person name="Sakihama Y."/>
            <person name="Salamov A.A."/>
            <person name="Savidor A."/>
            <person name="Scheuring C.F."/>
            <person name="Smith B.M."/>
            <person name="Sobral B.W."/>
            <person name="Terry A."/>
            <person name="Torto-Alalibo T.A."/>
            <person name="Win J."/>
            <person name="Xu Z."/>
            <person name="Zhang H."/>
            <person name="Grigoriev I.V."/>
            <person name="Rokhsar D.S."/>
            <person name="Boore J.L."/>
        </authorList>
    </citation>
    <scope>NUCLEOTIDE SEQUENCE [LARGE SCALE GENOMIC DNA]</scope>
    <source>
        <strain evidence="1 2">P6497</strain>
    </source>
</reference>
<accession>G5A0K0</accession>
<dbReference type="PANTHER" id="PTHR43169:SF2">
    <property type="entry name" value="NAD_GMP SYNTHASE DOMAIN-CONTAINING PROTEIN"/>
    <property type="match status" value="1"/>
</dbReference>
<dbReference type="PANTHER" id="PTHR43169">
    <property type="entry name" value="EXSB FAMILY PROTEIN"/>
    <property type="match status" value="1"/>
</dbReference>
<dbReference type="GeneID" id="20644115"/>
<dbReference type="OMA" id="DYRPGIQ"/>